<evidence type="ECO:0000313" key="3">
    <source>
        <dbReference type="Proteomes" id="UP000011083"/>
    </source>
</evidence>
<feature type="region of interest" description="Disordered" evidence="1">
    <location>
        <begin position="1"/>
        <end position="32"/>
    </location>
</feature>
<feature type="compositionally biased region" description="Basic and acidic residues" evidence="1">
    <location>
        <begin position="1"/>
        <end position="19"/>
    </location>
</feature>
<dbReference type="GeneID" id="14912262"/>
<proteinExistence type="predicted"/>
<dbReference type="VEuPathDB" id="AmoebaDB:ACA1_362480"/>
<dbReference type="AlphaFoldDB" id="L8GFX0"/>
<organism evidence="2 3">
    <name type="scientific">Acanthamoeba castellanii (strain ATCC 30010 / Neff)</name>
    <dbReference type="NCBI Taxonomy" id="1257118"/>
    <lineage>
        <taxon>Eukaryota</taxon>
        <taxon>Amoebozoa</taxon>
        <taxon>Discosea</taxon>
        <taxon>Longamoebia</taxon>
        <taxon>Centramoebida</taxon>
        <taxon>Acanthamoebidae</taxon>
        <taxon>Acanthamoeba</taxon>
    </lineage>
</organism>
<evidence type="ECO:0000313" key="2">
    <source>
        <dbReference type="EMBL" id="ELR11764.1"/>
    </source>
</evidence>
<gene>
    <name evidence="2" type="ORF">ACA1_362480</name>
</gene>
<accession>L8GFX0</accession>
<protein>
    <submittedName>
        <fullName evidence="2">Uncharacterized protein</fullName>
    </submittedName>
</protein>
<dbReference type="EMBL" id="KB008147">
    <property type="protein sequence ID" value="ELR11764.1"/>
    <property type="molecule type" value="Genomic_DNA"/>
</dbReference>
<reference evidence="2 3" key="1">
    <citation type="journal article" date="2013" name="Genome Biol.">
        <title>Genome of Acanthamoeba castellanii highlights extensive lateral gene transfer and early evolution of tyrosine kinase signaling.</title>
        <authorList>
            <person name="Clarke M."/>
            <person name="Lohan A.J."/>
            <person name="Liu B."/>
            <person name="Lagkouvardos I."/>
            <person name="Roy S."/>
            <person name="Zafar N."/>
            <person name="Bertelli C."/>
            <person name="Schilde C."/>
            <person name="Kianianmomeni A."/>
            <person name="Burglin T.R."/>
            <person name="Frech C."/>
            <person name="Turcotte B."/>
            <person name="Kopec K.O."/>
            <person name="Synnott J.M."/>
            <person name="Choo C."/>
            <person name="Paponov I."/>
            <person name="Finkler A."/>
            <person name="Soon Heng Tan C."/>
            <person name="Hutchins A.P."/>
            <person name="Weinmeier T."/>
            <person name="Rattei T."/>
            <person name="Chu J.S."/>
            <person name="Gimenez G."/>
            <person name="Irimia M."/>
            <person name="Rigden D.J."/>
            <person name="Fitzpatrick D.A."/>
            <person name="Lorenzo-Morales J."/>
            <person name="Bateman A."/>
            <person name="Chiu C.H."/>
            <person name="Tang P."/>
            <person name="Hegemann P."/>
            <person name="Fromm H."/>
            <person name="Raoult D."/>
            <person name="Greub G."/>
            <person name="Miranda-Saavedra D."/>
            <person name="Chen N."/>
            <person name="Nash P."/>
            <person name="Ginger M.L."/>
            <person name="Horn M."/>
            <person name="Schaap P."/>
            <person name="Caler L."/>
            <person name="Loftus B."/>
        </authorList>
    </citation>
    <scope>NUCLEOTIDE SEQUENCE [LARGE SCALE GENOMIC DNA]</scope>
    <source>
        <strain evidence="2 3">Neff</strain>
    </source>
</reference>
<sequence>MDVRDLQRQGLAIDERLRVPEPQSEDGMERESIRRGVNFSWAVEMLHDHDQVEYKHGLDEDLLRRQESLMHNHNHHNHNGQQQHHYEEDQQQMLGSGGNIQAYNHSDNNGEGKHNFYKWG</sequence>
<feature type="region of interest" description="Disordered" evidence="1">
    <location>
        <begin position="65"/>
        <end position="120"/>
    </location>
</feature>
<dbReference type="RefSeq" id="XP_004333777.1">
    <property type="nucleotide sequence ID" value="XM_004333729.1"/>
</dbReference>
<dbReference type="Proteomes" id="UP000011083">
    <property type="component" value="Unassembled WGS sequence"/>
</dbReference>
<name>L8GFX0_ACACF</name>
<keyword evidence="3" id="KW-1185">Reference proteome</keyword>
<evidence type="ECO:0000256" key="1">
    <source>
        <dbReference type="SAM" id="MobiDB-lite"/>
    </source>
</evidence>
<dbReference type="KEGG" id="acan:ACA1_362480"/>